<feature type="chain" id="PRO_5015663585" description="Glycine zipper domain-containing protein" evidence="2">
    <location>
        <begin position="24"/>
        <end position="189"/>
    </location>
</feature>
<dbReference type="Proteomes" id="UP000245125">
    <property type="component" value="Unassembled WGS sequence"/>
</dbReference>
<dbReference type="EMBL" id="OUUY01000003">
    <property type="protein sequence ID" value="SPP99617.1"/>
    <property type="molecule type" value="Genomic_DNA"/>
</dbReference>
<organism evidence="4 5">
    <name type="scientific">Candidatus Sulfobium mesophilum</name>
    <dbReference type="NCBI Taxonomy" id="2016548"/>
    <lineage>
        <taxon>Bacteria</taxon>
        <taxon>Pseudomonadati</taxon>
        <taxon>Nitrospirota</taxon>
        <taxon>Nitrospiria</taxon>
        <taxon>Nitrospirales</taxon>
        <taxon>Nitrospiraceae</taxon>
        <taxon>Candidatus Sulfobium</taxon>
    </lineage>
</organism>
<keyword evidence="1" id="KW-0812">Transmembrane</keyword>
<evidence type="ECO:0000259" key="3">
    <source>
        <dbReference type="Pfam" id="PF13488"/>
    </source>
</evidence>
<dbReference type="PROSITE" id="PS51257">
    <property type="entry name" value="PROKAR_LIPOPROTEIN"/>
    <property type="match status" value="1"/>
</dbReference>
<gene>
    <name evidence="4" type="ORF">NBG4_1000009</name>
</gene>
<evidence type="ECO:0000256" key="1">
    <source>
        <dbReference type="SAM" id="Phobius"/>
    </source>
</evidence>
<sequence>MRSGMKIMKIVSIICITALIATASLVTGCATEGQKGAAMGAGTGALIGGLANMHGSWGATALLGAGVGAGVGYLIGNEKDKQAAAKRQRATEEELKPLAGTTWQVISVEPKQMERYKSVVSHFGHDGIVVTTKTNMDGTVEKSSENYRIVGSTLILSTQNYVENATFKIQNNKLFIDYGNGSTILERVS</sequence>
<reference evidence="5" key="1">
    <citation type="submission" date="2018-03" db="EMBL/GenBank/DDBJ databases">
        <authorList>
            <person name="Zecchin S."/>
        </authorList>
    </citation>
    <scope>NUCLEOTIDE SEQUENCE [LARGE SCALE GENOMIC DNA]</scope>
</reference>
<dbReference type="OrthoDB" id="10002177at2"/>
<protein>
    <recommendedName>
        <fullName evidence="3">Glycine zipper domain-containing protein</fullName>
    </recommendedName>
</protein>
<evidence type="ECO:0000313" key="4">
    <source>
        <dbReference type="EMBL" id="SPP99617.1"/>
    </source>
</evidence>
<proteinExistence type="predicted"/>
<feature type="domain" description="Glycine zipper" evidence="3">
    <location>
        <begin position="36"/>
        <end position="82"/>
    </location>
</feature>
<name>A0A2U3QDW7_9BACT</name>
<dbReference type="AlphaFoldDB" id="A0A2U3QDW7"/>
<keyword evidence="1" id="KW-0472">Membrane</keyword>
<keyword evidence="2" id="KW-0732">Signal</keyword>
<evidence type="ECO:0000313" key="5">
    <source>
        <dbReference type="Proteomes" id="UP000245125"/>
    </source>
</evidence>
<accession>A0A2U3QDW7</accession>
<dbReference type="Pfam" id="PF13488">
    <property type="entry name" value="Gly-zipper_Omp"/>
    <property type="match status" value="1"/>
</dbReference>
<feature type="signal peptide" evidence="2">
    <location>
        <begin position="1"/>
        <end position="23"/>
    </location>
</feature>
<feature type="transmembrane region" description="Helical" evidence="1">
    <location>
        <begin position="57"/>
        <end position="76"/>
    </location>
</feature>
<evidence type="ECO:0000256" key="2">
    <source>
        <dbReference type="SAM" id="SignalP"/>
    </source>
</evidence>
<dbReference type="InterPro" id="IPR039567">
    <property type="entry name" value="Gly-zipper"/>
</dbReference>
<keyword evidence="1" id="KW-1133">Transmembrane helix</keyword>
<keyword evidence="5" id="KW-1185">Reference proteome</keyword>